<dbReference type="PROSITE" id="PS01045">
    <property type="entry name" value="SQUALEN_PHYTOEN_SYN_2"/>
    <property type="match status" value="1"/>
</dbReference>
<dbReference type="InterPro" id="IPR033904">
    <property type="entry name" value="Trans_IPPS_HH"/>
</dbReference>
<dbReference type="InterPro" id="IPR008949">
    <property type="entry name" value="Isoprenoid_synthase_dom_sf"/>
</dbReference>
<dbReference type="EMBL" id="CP130612">
    <property type="protein sequence ID" value="WKW12779.1"/>
    <property type="molecule type" value="Genomic_DNA"/>
</dbReference>
<keyword evidence="4" id="KW-1185">Reference proteome</keyword>
<dbReference type="SUPFAM" id="SSF48576">
    <property type="entry name" value="Terpenoid synthases"/>
    <property type="match status" value="1"/>
</dbReference>
<dbReference type="EMBL" id="CP130613">
    <property type="protein sequence ID" value="WKW15686.1"/>
    <property type="molecule type" value="Genomic_DNA"/>
</dbReference>
<sequence length="331" mass="36289">MVLPGFLREDDAALAKSDAQHCESITRAHARTFALASGFLPPRKRRGAFAVYAFCRLADDIVDRNRGKDPQHLQAELDAYRAGVAEAINGNPDGPVFRELWRCVSEYGVPADVLEELLNGVARDVQPQRYATWAELSLYCEGVAASVGAMCTYIFGVSGDESVRERAIKYARTLGVAMQVTNILRDVGEDARIDRCYLPDDVLAAFGLSAERVLHDPTIKDDPKWVAMMRHEVARARALYRAASPGIALLEPDAQRCARACADGYEAILGAIEANGYDSITTRARVGNWARAGLLWTIWRSGAEVPPAEAEGPVIEWGARQLSRPEEMVLG</sequence>
<dbReference type="InterPro" id="IPR002060">
    <property type="entry name" value="Squ/phyt_synthse"/>
</dbReference>
<dbReference type="InterPro" id="IPR044843">
    <property type="entry name" value="Trans_IPPS_bact-type"/>
</dbReference>
<dbReference type="PANTHER" id="PTHR31480">
    <property type="entry name" value="BIFUNCTIONAL LYCOPENE CYCLASE/PHYTOENE SYNTHASE"/>
    <property type="match status" value="1"/>
</dbReference>
<accession>A0AA49Q5K4</accession>
<dbReference type="RefSeq" id="WP_367885656.1">
    <property type="nucleotide sequence ID" value="NZ_CP130612.1"/>
</dbReference>
<dbReference type="GO" id="GO:0004311">
    <property type="term" value="F:geranylgeranyl diphosphate synthase activity"/>
    <property type="evidence" value="ECO:0007669"/>
    <property type="project" value="InterPro"/>
</dbReference>
<protein>
    <submittedName>
        <fullName evidence="3">Phytoene/squalene synthase family protein</fullName>
    </submittedName>
</protein>
<dbReference type="SFLD" id="SFLDS00005">
    <property type="entry name" value="Isoprenoid_Synthase_Type_I"/>
    <property type="match status" value="1"/>
</dbReference>
<evidence type="ECO:0000313" key="4">
    <source>
        <dbReference type="Proteomes" id="UP001229955"/>
    </source>
</evidence>
<name>A0AA49Q8D6_9BACT</name>
<accession>A0AA49Q8D6</accession>
<dbReference type="AlphaFoldDB" id="A0AA49Q8D6"/>
<organism evidence="3 4">
    <name type="scientific">Pseudogemmatithrix spongiicola</name>
    <dbReference type="NCBI Taxonomy" id="3062599"/>
    <lineage>
        <taxon>Bacteria</taxon>
        <taxon>Pseudomonadati</taxon>
        <taxon>Gemmatimonadota</taxon>
        <taxon>Gemmatimonadia</taxon>
        <taxon>Gemmatimonadales</taxon>
        <taxon>Gemmatimonadaceae</taxon>
        <taxon>Pseudogemmatithrix</taxon>
    </lineage>
</organism>
<dbReference type="CDD" id="cd00683">
    <property type="entry name" value="Trans_IPPS_HH"/>
    <property type="match status" value="1"/>
</dbReference>
<keyword evidence="1" id="KW-0808">Transferase</keyword>
<evidence type="ECO:0000313" key="3">
    <source>
        <dbReference type="EMBL" id="WKW15686.1"/>
    </source>
</evidence>
<dbReference type="KEGG" id="pspc:Strain318_002088"/>
<dbReference type="GO" id="GO:0051996">
    <property type="term" value="F:squalene synthase [NAD(P)H] activity"/>
    <property type="evidence" value="ECO:0007669"/>
    <property type="project" value="InterPro"/>
</dbReference>
<gene>
    <name evidence="2" type="ORF">Strain138_002089</name>
    <name evidence="3" type="ORF">Strain318_002088</name>
</gene>
<evidence type="ECO:0000256" key="1">
    <source>
        <dbReference type="ARBA" id="ARBA00022679"/>
    </source>
</evidence>
<dbReference type="Pfam" id="PF00494">
    <property type="entry name" value="SQS_PSY"/>
    <property type="match status" value="1"/>
</dbReference>
<dbReference type="Proteomes" id="UP001229955">
    <property type="component" value="Chromosome"/>
</dbReference>
<reference evidence="3" key="1">
    <citation type="submission" date="2023-07" db="EMBL/GenBank/DDBJ databases">
        <authorList>
            <person name="Haufschild T."/>
            <person name="Kallscheuer N."/>
            <person name="Hammer J."/>
            <person name="Kohn T."/>
            <person name="Kabuu M."/>
            <person name="Jogler M."/>
            <person name="Wohfarth N."/>
            <person name="Heuer A."/>
            <person name="Rohde M."/>
            <person name="van Teeseling M.C.F."/>
            <person name="Jogler C."/>
        </authorList>
    </citation>
    <scope>NUCLEOTIDE SEQUENCE</scope>
    <source>
        <strain evidence="2">Strain 138</strain>
        <strain evidence="3">Strain 318</strain>
    </source>
</reference>
<dbReference type="InterPro" id="IPR019845">
    <property type="entry name" value="Squalene/phytoene_synthase_CS"/>
</dbReference>
<dbReference type="Gene3D" id="1.10.600.10">
    <property type="entry name" value="Farnesyl Diphosphate Synthase"/>
    <property type="match status" value="1"/>
</dbReference>
<dbReference type="GO" id="GO:0016117">
    <property type="term" value="P:carotenoid biosynthetic process"/>
    <property type="evidence" value="ECO:0007669"/>
    <property type="project" value="UniProtKB-ARBA"/>
</dbReference>
<dbReference type="SFLD" id="SFLDG01018">
    <property type="entry name" value="Squalene/Phytoene_Synthase_Lik"/>
    <property type="match status" value="1"/>
</dbReference>
<proteinExistence type="predicted"/>
<dbReference type="SFLD" id="SFLDG01212">
    <property type="entry name" value="Phytoene_synthase_like"/>
    <property type="match status" value="1"/>
</dbReference>
<evidence type="ECO:0000313" key="2">
    <source>
        <dbReference type="EMBL" id="WKW12779.1"/>
    </source>
</evidence>